<reference evidence="3" key="1">
    <citation type="submission" date="2020-06" db="EMBL/GenBank/DDBJ databases">
        <authorList>
            <person name="Li T."/>
            <person name="Hu X."/>
            <person name="Zhang T."/>
            <person name="Song X."/>
            <person name="Zhang H."/>
            <person name="Dai N."/>
            <person name="Sheng W."/>
            <person name="Hou X."/>
            <person name="Wei L."/>
        </authorList>
    </citation>
    <scope>NUCLEOTIDE SEQUENCE</scope>
    <source>
        <strain evidence="3">K16</strain>
        <tissue evidence="3">Leaf</tissue>
    </source>
</reference>
<proteinExistence type="predicted"/>
<dbReference type="Proteomes" id="UP001289374">
    <property type="component" value="Unassembled WGS sequence"/>
</dbReference>
<name>A0AAE1WJI8_9LAMI</name>
<evidence type="ECO:0000256" key="1">
    <source>
        <dbReference type="SAM" id="MobiDB-lite"/>
    </source>
</evidence>
<feature type="region of interest" description="Disordered" evidence="1">
    <location>
        <begin position="45"/>
        <end position="67"/>
    </location>
</feature>
<organism evidence="3 4">
    <name type="scientific">Sesamum angolense</name>
    <dbReference type="NCBI Taxonomy" id="2727404"/>
    <lineage>
        <taxon>Eukaryota</taxon>
        <taxon>Viridiplantae</taxon>
        <taxon>Streptophyta</taxon>
        <taxon>Embryophyta</taxon>
        <taxon>Tracheophyta</taxon>
        <taxon>Spermatophyta</taxon>
        <taxon>Magnoliopsida</taxon>
        <taxon>eudicotyledons</taxon>
        <taxon>Gunneridae</taxon>
        <taxon>Pentapetalae</taxon>
        <taxon>asterids</taxon>
        <taxon>lamiids</taxon>
        <taxon>Lamiales</taxon>
        <taxon>Pedaliaceae</taxon>
        <taxon>Sesamum</taxon>
    </lineage>
</organism>
<accession>A0AAE1WJI8</accession>
<dbReference type="Pfam" id="PF07727">
    <property type="entry name" value="RVT_2"/>
    <property type="match status" value="1"/>
</dbReference>
<dbReference type="InterPro" id="IPR013103">
    <property type="entry name" value="RVT_2"/>
</dbReference>
<gene>
    <name evidence="3" type="ORF">Sango_1907200</name>
</gene>
<evidence type="ECO:0000259" key="2">
    <source>
        <dbReference type="Pfam" id="PF07727"/>
    </source>
</evidence>
<evidence type="ECO:0000313" key="4">
    <source>
        <dbReference type="Proteomes" id="UP001289374"/>
    </source>
</evidence>
<comment type="caution">
    <text evidence="3">The sequence shown here is derived from an EMBL/GenBank/DDBJ whole genome shotgun (WGS) entry which is preliminary data.</text>
</comment>
<feature type="domain" description="Reverse transcriptase Ty1/copia-type" evidence="2">
    <location>
        <begin position="81"/>
        <end position="153"/>
    </location>
</feature>
<keyword evidence="4" id="KW-1185">Reference proteome</keyword>
<protein>
    <submittedName>
        <fullName evidence="3">Retrovirus-related Pol polyprotein from transposon TNT 1-94</fullName>
    </submittedName>
</protein>
<feature type="compositionally biased region" description="Low complexity" evidence="1">
    <location>
        <begin position="50"/>
        <end position="59"/>
    </location>
</feature>
<dbReference type="EMBL" id="JACGWL010000010">
    <property type="protein sequence ID" value="KAK4394364.1"/>
    <property type="molecule type" value="Genomic_DNA"/>
</dbReference>
<reference evidence="3" key="2">
    <citation type="journal article" date="2024" name="Plant">
        <title>Genomic evolution and insights into agronomic trait innovations of Sesamum species.</title>
        <authorList>
            <person name="Miao H."/>
            <person name="Wang L."/>
            <person name="Qu L."/>
            <person name="Liu H."/>
            <person name="Sun Y."/>
            <person name="Le M."/>
            <person name="Wang Q."/>
            <person name="Wei S."/>
            <person name="Zheng Y."/>
            <person name="Lin W."/>
            <person name="Duan Y."/>
            <person name="Cao H."/>
            <person name="Xiong S."/>
            <person name="Wang X."/>
            <person name="Wei L."/>
            <person name="Li C."/>
            <person name="Ma Q."/>
            <person name="Ju M."/>
            <person name="Zhao R."/>
            <person name="Li G."/>
            <person name="Mu C."/>
            <person name="Tian Q."/>
            <person name="Mei H."/>
            <person name="Zhang T."/>
            <person name="Gao T."/>
            <person name="Zhang H."/>
        </authorList>
    </citation>
    <scope>NUCLEOTIDE SEQUENCE</scope>
    <source>
        <strain evidence="3">K16</strain>
    </source>
</reference>
<sequence length="153" mass="16914">MVDDRSVAEQIHEIINLEHALTDVEMKCPEKFLAKTGQTTVNMIVGGSSGASTSRTTEGPSVEGRRSKRARVVKNFGSDIVTYNIEDDPVTFKDAMASSEAKKLSKMDVKTTFLYGALEEEIYMNQPERFVAHGSEHKVCKVVKSLYGLKQAP</sequence>
<evidence type="ECO:0000313" key="3">
    <source>
        <dbReference type="EMBL" id="KAK4394364.1"/>
    </source>
</evidence>
<dbReference type="AlphaFoldDB" id="A0AAE1WJI8"/>